<evidence type="ECO:0000313" key="3">
    <source>
        <dbReference type="Proteomes" id="UP000001460"/>
    </source>
</evidence>
<evidence type="ECO:0000256" key="1">
    <source>
        <dbReference type="SAM" id="SignalP"/>
    </source>
</evidence>
<dbReference type="AlphaFoldDB" id="B6AG94"/>
<dbReference type="VEuPathDB" id="CryptoDB:CMU_001060"/>
<feature type="chain" id="PRO_5002842421" evidence="1">
    <location>
        <begin position="23"/>
        <end position="320"/>
    </location>
</feature>
<organism evidence="2 3">
    <name type="scientific">Cryptosporidium muris (strain RN66)</name>
    <dbReference type="NCBI Taxonomy" id="441375"/>
    <lineage>
        <taxon>Eukaryota</taxon>
        <taxon>Sar</taxon>
        <taxon>Alveolata</taxon>
        <taxon>Apicomplexa</taxon>
        <taxon>Conoidasida</taxon>
        <taxon>Coccidia</taxon>
        <taxon>Eucoccidiorida</taxon>
        <taxon>Eimeriorina</taxon>
        <taxon>Cryptosporidiidae</taxon>
        <taxon>Cryptosporidium</taxon>
    </lineage>
</organism>
<feature type="signal peptide" evidence="1">
    <location>
        <begin position="1"/>
        <end position="22"/>
    </location>
</feature>
<gene>
    <name evidence="2" type="ORF">CMU_001060</name>
</gene>
<accession>B6AG94</accession>
<dbReference type="GeneID" id="6996755"/>
<keyword evidence="1" id="KW-0732">Signal</keyword>
<dbReference type="OrthoDB" id="10310252at2759"/>
<name>B6AG94_CRYMR</name>
<sequence length="320" mass="36067">MQNSKILTRIFILTCLFVLSKSKDVNSNDVINILELLNPTSGTNSIYEDPIPKIIIPETSLSTFPNTYNPKGTIKTFKYYPQSNLKSGQSKVQNITLNSIPTTRSKDINVISLITPKLSELGVSSLNFSNEGDQIEDIDEGSLSKYNETHLLDNLFTSGQSEYQNIYDFDVIPIKYNDEESNMVKLDPLFTHLDSNNDEILLYKISDIPSSSSLGSPSKLRDNSIEISEDNLTTLEPSISPYMEESKHISFKNVDIFDKVSEKVKVGFLRGLRKKYSNLDYKISVDPIKIDINMKIPLEVTFEPSSNKLINNEINEGADK</sequence>
<evidence type="ECO:0000313" key="2">
    <source>
        <dbReference type="EMBL" id="EEA07235.1"/>
    </source>
</evidence>
<protein>
    <submittedName>
        <fullName evidence="2">Uncharacterized protein</fullName>
    </submittedName>
</protein>
<reference evidence="2" key="1">
    <citation type="submission" date="2008-06" db="EMBL/GenBank/DDBJ databases">
        <authorList>
            <person name="Lorenzi H."/>
            <person name="Inman J."/>
            <person name="Miller J."/>
            <person name="Schobel S."/>
            <person name="Amedeo P."/>
            <person name="Caler E.V."/>
            <person name="da Silva J."/>
        </authorList>
    </citation>
    <scope>NUCLEOTIDE SEQUENCE [LARGE SCALE GENOMIC DNA]</scope>
    <source>
        <strain evidence="2">RN66</strain>
    </source>
</reference>
<proteinExistence type="predicted"/>
<dbReference type="Proteomes" id="UP000001460">
    <property type="component" value="Unassembled WGS sequence"/>
</dbReference>
<dbReference type="EMBL" id="DS989732">
    <property type="protein sequence ID" value="EEA07235.1"/>
    <property type="molecule type" value="Genomic_DNA"/>
</dbReference>
<keyword evidence="3" id="KW-1185">Reference proteome</keyword>
<dbReference type="RefSeq" id="XP_002141584.1">
    <property type="nucleotide sequence ID" value="XM_002141548.1"/>
</dbReference>